<dbReference type="EMBL" id="MFKP01000049">
    <property type="protein sequence ID" value="OGG43168.1"/>
    <property type="molecule type" value="Genomic_DNA"/>
</dbReference>
<dbReference type="InterPro" id="IPR035968">
    <property type="entry name" value="ATP_synth_F1_ATPase_gsu"/>
</dbReference>
<keyword evidence="7 10" id="KW-0472">Membrane</keyword>
<dbReference type="GO" id="GO:0045259">
    <property type="term" value="C:proton-transporting ATP synthase complex"/>
    <property type="evidence" value="ECO:0007669"/>
    <property type="project" value="UniProtKB-KW"/>
</dbReference>
<evidence type="ECO:0000256" key="2">
    <source>
        <dbReference type="ARBA" id="ARBA00004170"/>
    </source>
</evidence>
<dbReference type="GO" id="GO:0005886">
    <property type="term" value="C:plasma membrane"/>
    <property type="evidence" value="ECO:0007669"/>
    <property type="project" value="UniProtKB-SubCell"/>
</dbReference>
<reference evidence="11 12" key="1">
    <citation type="journal article" date="2016" name="Nat. Commun.">
        <title>Thousands of microbial genomes shed light on interconnected biogeochemical processes in an aquifer system.</title>
        <authorList>
            <person name="Anantharaman K."/>
            <person name="Brown C.T."/>
            <person name="Hug L.A."/>
            <person name="Sharon I."/>
            <person name="Castelle C.J."/>
            <person name="Probst A.J."/>
            <person name="Thomas B.C."/>
            <person name="Singh A."/>
            <person name="Wilkins M.J."/>
            <person name="Karaoz U."/>
            <person name="Brodie E.L."/>
            <person name="Williams K.H."/>
            <person name="Hubbard S.S."/>
            <person name="Banfield J.F."/>
        </authorList>
    </citation>
    <scope>NUCLEOTIDE SEQUENCE [LARGE SCALE GENOMIC DNA]</scope>
</reference>
<dbReference type="GO" id="GO:0042777">
    <property type="term" value="P:proton motive force-driven plasma membrane ATP synthesis"/>
    <property type="evidence" value="ECO:0007669"/>
    <property type="project" value="UniProtKB-UniRule"/>
</dbReference>
<dbReference type="NCBIfam" id="TIGR01146">
    <property type="entry name" value="ATPsyn_F1gamma"/>
    <property type="match status" value="1"/>
</dbReference>
<dbReference type="Gene3D" id="1.10.287.80">
    <property type="entry name" value="ATP synthase, gamma subunit, helix hairpin domain"/>
    <property type="match status" value="1"/>
</dbReference>
<dbReference type="CDD" id="cd12151">
    <property type="entry name" value="F1-ATPase_gamma"/>
    <property type="match status" value="1"/>
</dbReference>
<dbReference type="Proteomes" id="UP000178249">
    <property type="component" value="Unassembled WGS sequence"/>
</dbReference>
<comment type="subcellular location">
    <subcellularLocation>
        <location evidence="10">Cell membrane</location>
        <topology evidence="10">Peripheral membrane protein</topology>
    </subcellularLocation>
    <subcellularLocation>
        <location evidence="2">Membrane</location>
        <topology evidence="2">Peripheral membrane protein</topology>
    </subcellularLocation>
</comment>
<dbReference type="GO" id="GO:0046933">
    <property type="term" value="F:proton-transporting ATP synthase activity, rotational mechanism"/>
    <property type="evidence" value="ECO:0007669"/>
    <property type="project" value="UniProtKB-UniRule"/>
</dbReference>
<evidence type="ECO:0000256" key="4">
    <source>
        <dbReference type="ARBA" id="ARBA00022448"/>
    </source>
</evidence>
<keyword evidence="6 10" id="KW-0406">Ion transport</keyword>
<gene>
    <name evidence="10" type="primary">atpG</name>
    <name evidence="11" type="ORF">A2841_01660</name>
</gene>
<comment type="caution">
    <text evidence="11">The sequence shown here is derived from an EMBL/GenBank/DDBJ whole genome shotgun (WGS) entry which is preliminary data.</text>
</comment>
<evidence type="ECO:0000313" key="12">
    <source>
        <dbReference type="Proteomes" id="UP000178249"/>
    </source>
</evidence>
<dbReference type="Gene3D" id="3.40.1380.10">
    <property type="match status" value="1"/>
</dbReference>
<dbReference type="AlphaFoldDB" id="A0A1F6C262"/>
<evidence type="ECO:0000256" key="9">
    <source>
        <dbReference type="ARBA" id="ARBA00023310"/>
    </source>
</evidence>
<dbReference type="PANTHER" id="PTHR11693">
    <property type="entry name" value="ATP SYNTHASE GAMMA CHAIN"/>
    <property type="match status" value="1"/>
</dbReference>
<comment type="function">
    <text evidence="1 10">Produces ATP from ADP in the presence of a proton gradient across the membrane. The gamma chain is believed to be important in regulating ATPase activity and the flow of protons through the CF(0) complex.</text>
</comment>
<evidence type="ECO:0000256" key="3">
    <source>
        <dbReference type="ARBA" id="ARBA00007681"/>
    </source>
</evidence>
<comment type="similarity">
    <text evidence="3 10">Belongs to the ATPase gamma chain family.</text>
</comment>
<keyword evidence="9 10" id="KW-0066">ATP synthesis</keyword>
<evidence type="ECO:0000256" key="6">
    <source>
        <dbReference type="ARBA" id="ARBA00023065"/>
    </source>
</evidence>
<evidence type="ECO:0000256" key="8">
    <source>
        <dbReference type="ARBA" id="ARBA00023196"/>
    </source>
</evidence>
<dbReference type="Pfam" id="PF00231">
    <property type="entry name" value="ATP-synt"/>
    <property type="match status" value="1"/>
</dbReference>
<evidence type="ECO:0000313" key="11">
    <source>
        <dbReference type="EMBL" id="OGG43168.1"/>
    </source>
</evidence>
<evidence type="ECO:0000256" key="7">
    <source>
        <dbReference type="ARBA" id="ARBA00023136"/>
    </source>
</evidence>
<protein>
    <recommendedName>
        <fullName evidence="10">ATP synthase gamma chain</fullName>
    </recommendedName>
    <alternativeName>
        <fullName evidence="10">ATP synthase F1 sector gamma subunit</fullName>
    </alternativeName>
    <alternativeName>
        <fullName evidence="10">F-ATPase gamma subunit</fullName>
    </alternativeName>
</protein>
<dbReference type="GO" id="GO:0005524">
    <property type="term" value="F:ATP binding"/>
    <property type="evidence" value="ECO:0007669"/>
    <property type="project" value="UniProtKB-UniRule"/>
</dbReference>
<evidence type="ECO:0000256" key="5">
    <source>
        <dbReference type="ARBA" id="ARBA00022781"/>
    </source>
</evidence>
<proteinExistence type="inferred from homology"/>
<name>A0A1F6C262_9BACT</name>
<keyword evidence="5 10" id="KW-0375">Hydrogen ion transport</keyword>
<dbReference type="PRINTS" id="PR00126">
    <property type="entry name" value="ATPASEGAMMA"/>
</dbReference>
<dbReference type="SUPFAM" id="SSF52943">
    <property type="entry name" value="ATP synthase (F1-ATPase), gamma subunit"/>
    <property type="match status" value="1"/>
</dbReference>
<sequence length="305" mass="33651">MALRDIKAKIKATDRTRKVTRAMEMVSAVKMRKSQVRAISGRPYATSALSILRRLSPSLSNIKHALTRVSSTTHAALVVITSDKGLCGVLNAAVLKEAQRTLSTLSLSKDSVSVYAFGKKGAEFFERRGYRVVEKFENVSDDISLADLARVTADITRAFARKEYDRVDVVYTNFRSTFEQTALSHTALPLSLPDIEKIVSGITPEKGKFAEKNTEVAPASYTVEPSPEEVLGFVLPRLVSTLFYHALLESKASEHSARMVAMKNASDKSRDRSKLLTRKYNKARQAMITREVSEIVGGIEAMASS</sequence>
<keyword evidence="4 10" id="KW-0813">Transport</keyword>
<dbReference type="PANTHER" id="PTHR11693:SF22">
    <property type="entry name" value="ATP SYNTHASE SUBUNIT GAMMA, MITOCHONDRIAL"/>
    <property type="match status" value="1"/>
</dbReference>
<organism evidence="11 12">
    <name type="scientific">Candidatus Kaiserbacteria bacterium RIFCSPHIGHO2_01_FULL_48_10</name>
    <dbReference type="NCBI Taxonomy" id="1798476"/>
    <lineage>
        <taxon>Bacteria</taxon>
        <taxon>Candidatus Kaiseribacteriota</taxon>
    </lineage>
</organism>
<comment type="subunit">
    <text evidence="10">F-type ATPases have 2 components, CF(1) - the catalytic core - and CF(0) - the membrane proton channel. CF(1) has five subunits: alpha(3), beta(3), gamma(1), delta(1), epsilon(1). CF(0) has three main subunits: a, b and c.</text>
</comment>
<keyword evidence="8 10" id="KW-0139">CF(1)</keyword>
<keyword evidence="10" id="KW-1003">Cell membrane</keyword>
<dbReference type="HAMAP" id="MF_00815">
    <property type="entry name" value="ATP_synth_gamma_bact"/>
    <property type="match status" value="1"/>
</dbReference>
<dbReference type="InterPro" id="IPR000131">
    <property type="entry name" value="ATP_synth_F1_gsu"/>
</dbReference>
<evidence type="ECO:0000256" key="10">
    <source>
        <dbReference type="HAMAP-Rule" id="MF_00815"/>
    </source>
</evidence>
<evidence type="ECO:0000256" key="1">
    <source>
        <dbReference type="ARBA" id="ARBA00003456"/>
    </source>
</evidence>
<accession>A0A1F6C262</accession>